<protein>
    <submittedName>
        <fullName evidence="5">SPFH domain / Band 7 family protein</fullName>
    </submittedName>
</protein>
<evidence type="ECO:0000313" key="6">
    <source>
        <dbReference type="Proteomes" id="UP000319817"/>
    </source>
</evidence>
<dbReference type="GO" id="GO:0016020">
    <property type="term" value="C:membrane"/>
    <property type="evidence" value="ECO:0007669"/>
    <property type="project" value="UniProtKB-SubCell"/>
</dbReference>
<dbReference type="InterPro" id="IPR036013">
    <property type="entry name" value="Band_7/SPFH_dom_sf"/>
</dbReference>
<keyword evidence="3" id="KW-0812">Transmembrane</keyword>
<dbReference type="PANTHER" id="PTHR23222:SF1">
    <property type="entry name" value="PROHIBITIN-2"/>
    <property type="match status" value="1"/>
</dbReference>
<evidence type="ECO:0000256" key="2">
    <source>
        <dbReference type="ARBA" id="ARBA00023136"/>
    </source>
</evidence>
<feature type="transmembrane region" description="Helical" evidence="3">
    <location>
        <begin position="33"/>
        <end position="52"/>
    </location>
</feature>
<dbReference type="Proteomes" id="UP000319817">
    <property type="component" value="Chromosome"/>
</dbReference>
<dbReference type="CDD" id="cd03401">
    <property type="entry name" value="SPFH_prohibitin"/>
    <property type="match status" value="1"/>
</dbReference>
<dbReference type="Gene3D" id="3.30.479.30">
    <property type="entry name" value="Band 7 domain"/>
    <property type="match status" value="1"/>
</dbReference>
<proteinExistence type="predicted"/>
<dbReference type="SUPFAM" id="SSF117892">
    <property type="entry name" value="Band 7/SPFH domain"/>
    <property type="match status" value="1"/>
</dbReference>
<reference evidence="5 6" key="1">
    <citation type="submission" date="2019-02" db="EMBL/GenBank/DDBJ databases">
        <title>Deep-cultivation of Planctomycetes and their phenomic and genomic characterization uncovers novel biology.</title>
        <authorList>
            <person name="Wiegand S."/>
            <person name="Jogler M."/>
            <person name="Boedeker C."/>
            <person name="Pinto D."/>
            <person name="Vollmers J."/>
            <person name="Rivas-Marin E."/>
            <person name="Kohn T."/>
            <person name="Peeters S.H."/>
            <person name="Heuer A."/>
            <person name="Rast P."/>
            <person name="Oberbeckmann S."/>
            <person name="Bunk B."/>
            <person name="Jeske O."/>
            <person name="Meyerdierks A."/>
            <person name="Storesund J.E."/>
            <person name="Kallscheuer N."/>
            <person name="Luecker S."/>
            <person name="Lage O.M."/>
            <person name="Pohl T."/>
            <person name="Merkel B.J."/>
            <person name="Hornburger P."/>
            <person name="Mueller R.-W."/>
            <person name="Bruemmer F."/>
            <person name="Labrenz M."/>
            <person name="Spormann A.M."/>
            <person name="Op den Camp H."/>
            <person name="Overmann J."/>
            <person name="Amann R."/>
            <person name="Jetten M.S.M."/>
            <person name="Mascher T."/>
            <person name="Medema M.H."/>
            <person name="Devos D.P."/>
            <person name="Kaster A.-K."/>
            <person name="Ovreas L."/>
            <person name="Rohde M."/>
            <person name="Galperin M.Y."/>
            <person name="Jogler C."/>
        </authorList>
    </citation>
    <scope>NUCLEOTIDE SEQUENCE [LARGE SCALE GENOMIC DNA]</scope>
    <source>
        <strain evidence="5 6">K23_9</strain>
    </source>
</reference>
<dbReference type="RefSeq" id="WP_145420726.1">
    <property type="nucleotide sequence ID" value="NZ_CP036526.1"/>
</dbReference>
<dbReference type="PANTHER" id="PTHR23222">
    <property type="entry name" value="PROHIBITIN"/>
    <property type="match status" value="1"/>
</dbReference>
<comment type="subcellular location">
    <subcellularLocation>
        <location evidence="1">Membrane</location>
        <topology evidence="1">Single-pass membrane protein</topology>
    </subcellularLocation>
</comment>
<dbReference type="AlphaFoldDB" id="A0A517P0K5"/>
<evidence type="ECO:0000313" key="5">
    <source>
        <dbReference type="EMBL" id="QDT12906.1"/>
    </source>
</evidence>
<organism evidence="5 6">
    <name type="scientific">Stieleria marina</name>
    <dbReference type="NCBI Taxonomy" id="1930275"/>
    <lineage>
        <taxon>Bacteria</taxon>
        <taxon>Pseudomonadati</taxon>
        <taxon>Planctomycetota</taxon>
        <taxon>Planctomycetia</taxon>
        <taxon>Pirellulales</taxon>
        <taxon>Pirellulaceae</taxon>
        <taxon>Stieleria</taxon>
    </lineage>
</organism>
<dbReference type="Pfam" id="PF01145">
    <property type="entry name" value="Band_7"/>
    <property type="match status" value="1"/>
</dbReference>
<keyword evidence="6" id="KW-1185">Reference proteome</keyword>
<dbReference type="InterPro" id="IPR001107">
    <property type="entry name" value="Band_7"/>
</dbReference>
<name>A0A517P0K5_9BACT</name>
<gene>
    <name evidence="5" type="ORF">K239x_49190</name>
</gene>
<evidence type="ECO:0000256" key="3">
    <source>
        <dbReference type="SAM" id="Phobius"/>
    </source>
</evidence>
<sequence length="296" mass="33169">MLMHNENADIEYEYEEVPADGVSGWFRRTRTNFSIVAILIVVLVAAISPLVFKRVEAGEVGVRYWLFGGGTQTDRVYEEGLHIILPCDTLFRYNARVSEIEHNVDLLTSNGLAVKFFLSIRYRPERELAGVLHKTIGPDYVEAIVLPEVTSVMRRNIGRMTAEDLYTTKHAVLETMFSEAIEKLAQSYVIVDFIGIRTIELPPQVKDSIEEKIRQQHIAAAYEYRLLQAQKEAQRLEIEAGGIKNFNETIAESITEDVLRWKGVQATSEIATSSNSKVVVIGNGDQGLPVILGAGK</sequence>
<accession>A0A517P0K5</accession>
<keyword evidence="2 3" id="KW-0472">Membrane</keyword>
<dbReference type="OrthoDB" id="9792660at2"/>
<keyword evidence="3" id="KW-1133">Transmembrane helix</keyword>
<dbReference type="EMBL" id="CP036526">
    <property type="protein sequence ID" value="QDT12906.1"/>
    <property type="molecule type" value="Genomic_DNA"/>
</dbReference>
<dbReference type="GO" id="GO:0007005">
    <property type="term" value="P:mitochondrion organization"/>
    <property type="evidence" value="ECO:0007669"/>
    <property type="project" value="TreeGrafter"/>
</dbReference>
<feature type="domain" description="Band 7" evidence="4">
    <location>
        <begin position="50"/>
        <end position="213"/>
    </location>
</feature>
<dbReference type="InterPro" id="IPR000163">
    <property type="entry name" value="Prohibitin"/>
</dbReference>
<evidence type="ECO:0000259" key="4">
    <source>
        <dbReference type="SMART" id="SM00244"/>
    </source>
</evidence>
<evidence type="ECO:0000256" key="1">
    <source>
        <dbReference type="ARBA" id="ARBA00004167"/>
    </source>
</evidence>
<dbReference type="SMART" id="SM00244">
    <property type="entry name" value="PHB"/>
    <property type="match status" value="1"/>
</dbReference>